<keyword evidence="4" id="KW-1185">Reference proteome</keyword>
<dbReference type="PANTHER" id="PTHR47331:SF5">
    <property type="entry name" value="RIBONUCLEASE H"/>
    <property type="match status" value="1"/>
</dbReference>
<dbReference type="Pfam" id="PF03564">
    <property type="entry name" value="DUF1759"/>
    <property type="match status" value="1"/>
</dbReference>
<dbReference type="Proteomes" id="UP001235939">
    <property type="component" value="Chromosome 14"/>
</dbReference>
<feature type="domain" description="DUF5641" evidence="2">
    <location>
        <begin position="263"/>
        <end position="324"/>
    </location>
</feature>
<name>A0ABY6L994_9ARAC</name>
<proteinExistence type="predicted"/>
<organism evidence="3 4">
    <name type="scientific">Cordylochernes scorpioides</name>
    <dbReference type="NCBI Taxonomy" id="51811"/>
    <lineage>
        <taxon>Eukaryota</taxon>
        <taxon>Metazoa</taxon>
        <taxon>Ecdysozoa</taxon>
        <taxon>Arthropoda</taxon>
        <taxon>Chelicerata</taxon>
        <taxon>Arachnida</taxon>
        <taxon>Pseudoscorpiones</taxon>
        <taxon>Cheliferoidea</taxon>
        <taxon>Chernetidae</taxon>
        <taxon>Cordylochernes</taxon>
    </lineage>
</organism>
<dbReference type="InterPro" id="IPR040676">
    <property type="entry name" value="DUF5641"/>
</dbReference>
<sequence>MVDVNATKCKLEYANNDSMKMSDIFLQQLEDEDLNDEVENCIDKCIRLKCELDLRHNGQETSEKGLQYLKGQLRGEALRLVNAFPITADNYVEVWQTLLTRYDNPKDLIFTQIDNALRLQKLADDNHKSMFKLLDSCNEIVRTVKVLGYQIDSLSDVFLVKIIQDKLDKTTRKQWELQNNPRVVPSIKDLMEFLEIHAKSLQNLPNKDANVEESSIKRETAPRMEVQQKQWGHPGRSPMDYSSKRRPCRICLNRGHAGRFHPENRRQLKVGDVVLIGQENLKRMFWPKGRIVNLIPGKDGIVRVAHVKTSTGTLIRALQRLHPLEISSNVKTIQMDNSNTEPQSDAFLGNRPNIESRDSRNRYGRVIRKPASCEPQDKGRSMPGRKSQVDVWNVFGCSASPVRAMWRHLLFLVRSSGPGGADAPEKYPTSSVLWTERRLRSILQAASCGRKGRLGVSHKQSLVDGKDVLEYPTSRVSWTERTSWSIPQAESRGRKGRLGVSLKRQLEDGKDALDIARAATRGSQASDGAATRGTV</sequence>
<accession>A0ABY6L994</accession>
<dbReference type="PANTHER" id="PTHR47331">
    <property type="entry name" value="PHD-TYPE DOMAIN-CONTAINING PROTEIN"/>
    <property type="match status" value="1"/>
</dbReference>
<evidence type="ECO:0000313" key="3">
    <source>
        <dbReference type="EMBL" id="UYV76483.1"/>
    </source>
</evidence>
<protein>
    <recommendedName>
        <fullName evidence="2">DUF5641 domain-containing protein</fullName>
    </recommendedName>
</protein>
<evidence type="ECO:0000313" key="4">
    <source>
        <dbReference type="Proteomes" id="UP001235939"/>
    </source>
</evidence>
<dbReference type="InterPro" id="IPR005312">
    <property type="entry name" value="DUF1759"/>
</dbReference>
<gene>
    <name evidence="3" type="ORF">LAZ67_14000581</name>
</gene>
<evidence type="ECO:0000259" key="2">
    <source>
        <dbReference type="Pfam" id="PF18701"/>
    </source>
</evidence>
<feature type="region of interest" description="Disordered" evidence="1">
    <location>
        <begin position="335"/>
        <end position="354"/>
    </location>
</feature>
<dbReference type="Pfam" id="PF18701">
    <property type="entry name" value="DUF5641"/>
    <property type="match status" value="1"/>
</dbReference>
<feature type="region of interest" description="Disordered" evidence="1">
    <location>
        <begin position="222"/>
        <end position="243"/>
    </location>
</feature>
<evidence type="ECO:0000256" key="1">
    <source>
        <dbReference type="SAM" id="MobiDB-lite"/>
    </source>
</evidence>
<reference evidence="3 4" key="1">
    <citation type="submission" date="2022-01" db="EMBL/GenBank/DDBJ databases">
        <title>A chromosomal length assembly of Cordylochernes scorpioides.</title>
        <authorList>
            <person name="Zeh D."/>
            <person name="Zeh J."/>
        </authorList>
    </citation>
    <scope>NUCLEOTIDE SEQUENCE [LARGE SCALE GENOMIC DNA]</scope>
    <source>
        <strain evidence="3">IN4F17</strain>
        <tissue evidence="3">Whole Body</tissue>
    </source>
</reference>
<dbReference type="EMBL" id="CP092876">
    <property type="protein sequence ID" value="UYV76483.1"/>
    <property type="molecule type" value="Genomic_DNA"/>
</dbReference>